<evidence type="ECO:0000259" key="12">
    <source>
        <dbReference type="PROSITE" id="PS51873"/>
    </source>
</evidence>
<evidence type="ECO:0000256" key="6">
    <source>
        <dbReference type="ARBA" id="ARBA00022771"/>
    </source>
</evidence>
<keyword evidence="8" id="KW-0862">Zinc</keyword>
<dbReference type="SUPFAM" id="SSF57850">
    <property type="entry name" value="RING/U-box"/>
    <property type="match status" value="2"/>
</dbReference>
<dbReference type="PROSITE" id="PS00518">
    <property type="entry name" value="ZF_RING_1"/>
    <property type="match status" value="1"/>
</dbReference>
<dbReference type="InterPro" id="IPR002867">
    <property type="entry name" value="IBR_dom"/>
</dbReference>
<dbReference type="PROSITE" id="PS50089">
    <property type="entry name" value="ZF_RING_2"/>
    <property type="match status" value="1"/>
</dbReference>
<dbReference type="Proteomes" id="UP000063063">
    <property type="component" value="Chromosome 30"/>
</dbReference>
<keyword evidence="3" id="KW-0808">Transferase</keyword>
<dbReference type="GO" id="GO:0016567">
    <property type="term" value="P:protein ubiquitination"/>
    <property type="evidence" value="ECO:0007669"/>
    <property type="project" value="InterPro"/>
</dbReference>
<keyword evidence="14" id="KW-1185">Reference proteome</keyword>
<evidence type="ECO:0000256" key="2">
    <source>
        <dbReference type="ARBA" id="ARBA00012251"/>
    </source>
</evidence>
<sequence length="518" mass="58546">MYDPEYDREYYGEDEDDYTYEEQEAEPTVMGSADLMAEQKNEQCEGLTMDISEVLAMQSAVVHEVVNLTCLSTSMATLLLRRYRWSRDVAVERYFENSKKVLQDLGITEEASLHEATLCFGRAGAPTVCGICTMEYNPHEVACLSTCRHYFCLECWRDHIKSRILENLLGTSCPEQDCCELVGLFVMRELFAKCDNKAQSEESEKILGQIHRKYLTGFVETCPTLYWCPNPHGCTAVIYAPVPPLQGQGVLCLLCNSMYCLRCSYEPHRPATCENMRQWKNYCSKEGANLAYILSRTKQCPECKKTIEKSGGCNHMTCKCSHEFCWVCLGPWRQHSGDYYSCRNVEHHGAAASEEAMDSSKRFTYHYERYTLHLDSAERDEKLIHTLLHNPAMREQLIKAQRVVDGKRGPGVVSGALTQEEVALVDSTCAKSEVVSRVTKTLFTAREVLAHSYVAMFYLSDNGNEGQLMAHRVGKLEEATEAMSGSLVKLITSTKSQMSTFFDAADVLVAWTKALCDV</sequence>
<evidence type="ECO:0000256" key="3">
    <source>
        <dbReference type="ARBA" id="ARBA00022679"/>
    </source>
</evidence>
<dbReference type="SMART" id="SM00647">
    <property type="entry name" value="IBR"/>
    <property type="match status" value="2"/>
</dbReference>
<dbReference type="InterPro" id="IPR031127">
    <property type="entry name" value="E3_UB_ligase_RBR"/>
</dbReference>
<dbReference type="VEuPathDB" id="TriTrypDB:LPMP_302130"/>
<evidence type="ECO:0000259" key="11">
    <source>
        <dbReference type="PROSITE" id="PS50089"/>
    </source>
</evidence>
<dbReference type="OrthoDB" id="10009520at2759"/>
<keyword evidence="7" id="KW-0833">Ubl conjugation pathway</keyword>
<dbReference type="Gene3D" id="1.20.120.1750">
    <property type="match status" value="1"/>
</dbReference>
<dbReference type="EC" id="2.3.2.31" evidence="2"/>
<dbReference type="Pfam" id="PF21235">
    <property type="entry name" value="UBA_ARI1"/>
    <property type="match status" value="1"/>
</dbReference>
<evidence type="ECO:0000256" key="8">
    <source>
        <dbReference type="ARBA" id="ARBA00022833"/>
    </source>
</evidence>
<evidence type="ECO:0000256" key="5">
    <source>
        <dbReference type="ARBA" id="ARBA00022737"/>
    </source>
</evidence>
<organism evidence="13 14">
    <name type="scientific">Leishmania panamensis</name>
    <dbReference type="NCBI Taxonomy" id="5679"/>
    <lineage>
        <taxon>Eukaryota</taxon>
        <taxon>Discoba</taxon>
        <taxon>Euglenozoa</taxon>
        <taxon>Kinetoplastea</taxon>
        <taxon>Metakinetoplastina</taxon>
        <taxon>Trypanosomatida</taxon>
        <taxon>Trypanosomatidae</taxon>
        <taxon>Leishmaniinae</taxon>
        <taxon>Leishmania</taxon>
        <taxon>Leishmania guyanensis species complex</taxon>
    </lineage>
</organism>
<dbReference type="InterPro" id="IPR044066">
    <property type="entry name" value="TRIAD_supradom"/>
</dbReference>
<dbReference type="RefSeq" id="XP_010701236.1">
    <property type="nucleotide sequence ID" value="XM_010702934.1"/>
</dbReference>
<dbReference type="FunFam" id="1.20.120.1750:FF:000043">
    <property type="entry name" value="RBR-type E3 ubiquitin transferase"/>
    <property type="match status" value="1"/>
</dbReference>
<dbReference type="AlphaFoldDB" id="A0A088RWW0"/>
<dbReference type="InterPro" id="IPR013083">
    <property type="entry name" value="Znf_RING/FYVE/PHD"/>
</dbReference>
<feature type="compositionally biased region" description="Basic and acidic residues" evidence="10">
    <location>
        <begin position="1"/>
        <end position="11"/>
    </location>
</feature>
<evidence type="ECO:0000256" key="7">
    <source>
        <dbReference type="ARBA" id="ARBA00022786"/>
    </source>
</evidence>
<dbReference type="Pfam" id="PF22191">
    <property type="entry name" value="IBR_1"/>
    <property type="match status" value="1"/>
</dbReference>
<evidence type="ECO:0000256" key="10">
    <source>
        <dbReference type="SAM" id="MobiDB-lite"/>
    </source>
</evidence>
<dbReference type="KEGG" id="lpan:LPMP_302130"/>
<evidence type="ECO:0000313" key="14">
    <source>
        <dbReference type="Proteomes" id="UP000063063"/>
    </source>
</evidence>
<gene>
    <name evidence="13" type="ORF">LPMP_302130</name>
</gene>
<proteinExistence type="predicted"/>
<dbReference type="GeneID" id="22577266"/>
<protein>
    <recommendedName>
        <fullName evidence="2">RBR-type E3 ubiquitin transferase</fullName>
        <ecNumber evidence="2">2.3.2.31</ecNumber>
    </recommendedName>
</protein>
<evidence type="ECO:0000256" key="4">
    <source>
        <dbReference type="ARBA" id="ARBA00022723"/>
    </source>
</evidence>
<dbReference type="Pfam" id="PF01485">
    <property type="entry name" value="IBR"/>
    <property type="match status" value="1"/>
</dbReference>
<keyword evidence="6 9" id="KW-0863">Zinc-finger</keyword>
<evidence type="ECO:0000313" key="13">
    <source>
        <dbReference type="EMBL" id="AIO00436.1"/>
    </source>
</evidence>
<dbReference type="InterPro" id="IPR017907">
    <property type="entry name" value="Znf_RING_CS"/>
</dbReference>
<dbReference type="EMBL" id="CP009399">
    <property type="protein sequence ID" value="AIO00436.1"/>
    <property type="molecule type" value="Genomic_DNA"/>
</dbReference>
<dbReference type="PANTHER" id="PTHR11685">
    <property type="entry name" value="RBR FAMILY RING FINGER AND IBR DOMAIN-CONTAINING"/>
    <property type="match status" value="1"/>
</dbReference>
<dbReference type="Gene3D" id="3.30.40.10">
    <property type="entry name" value="Zinc/RING finger domain, C3HC4 (zinc finger)"/>
    <property type="match status" value="1"/>
</dbReference>
<feature type="domain" description="RING-type" evidence="11">
    <location>
        <begin position="129"/>
        <end position="174"/>
    </location>
</feature>
<feature type="domain" description="RING-type" evidence="12">
    <location>
        <begin position="125"/>
        <end position="346"/>
    </location>
</feature>
<name>A0A088RWW0_LEIPA</name>
<dbReference type="FunFam" id="3.30.40.10:FF:000965">
    <property type="entry name" value="RBR-type E3 ubiquitin transferase"/>
    <property type="match status" value="1"/>
</dbReference>
<evidence type="ECO:0000256" key="1">
    <source>
        <dbReference type="ARBA" id="ARBA00001798"/>
    </source>
</evidence>
<dbReference type="GO" id="GO:0008270">
    <property type="term" value="F:zinc ion binding"/>
    <property type="evidence" value="ECO:0007669"/>
    <property type="project" value="UniProtKB-KW"/>
</dbReference>
<comment type="catalytic activity">
    <reaction evidence="1">
        <text>[E2 ubiquitin-conjugating enzyme]-S-ubiquitinyl-L-cysteine + [acceptor protein]-L-lysine = [E2 ubiquitin-conjugating enzyme]-L-cysteine + [acceptor protein]-N(6)-ubiquitinyl-L-lysine.</text>
        <dbReference type="EC" id="2.3.2.31"/>
    </reaction>
</comment>
<dbReference type="PROSITE" id="PS51873">
    <property type="entry name" value="TRIAD"/>
    <property type="match status" value="1"/>
</dbReference>
<dbReference type="GO" id="GO:0061630">
    <property type="term" value="F:ubiquitin protein ligase activity"/>
    <property type="evidence" value="ECO:0007669"/>
    <property type="project" value="UniProtKB-EC"/>
</dbReference>
<reference evidence="13 14" key="1">
    <citation type="journal article" date="2015" name="Sci. Rep.">
        <title>The genome of Leishmania panamensis: insights into genomics of the L. (Viannia) subgenus.</title>
        <authorList>
            <person name="Llanes A."/>
            <person name="Restrepo C.M."/>
            <person name="Vecchio G.D."/>
            <person name="Anguizola F.J."/>
            <person name="Lleonart R."/>
        </authorList>
    </citation>
    <scope>NUCLEOTIDE SEQUENCE [LARGE SCALE GENOMIC DNA]</scope>
    <source>
        <strain evidence="13 14">MHOM/PA/94/PSC-1</strain>
    </source>
</reference>
<keyword evidence="5" id="KW-0677">Repeat</keyword>
<dbReference type="InterPro" id="IPR048962">
    <property type="entry name" value="ARIH1-like_UBL"/>
</dbReference>
<dbReference type="eggNOG" id="KOG1815">
    <property type="taxonomic scope" value="Eukaryota"/>
</dbReference>
<evidence type="ECO:0000256" key="9">
    <source>
        <dbReference type="PROSITE-ProRule" id="PRU00175"/>
    </source>
</evidence>
<feature type="region of interest" description="Disordered" evidence="10">
    <location>
        <begin position="1"/>
        <end position="20"/>
    </location>
</feature>
<dbReference type="InterPro" id="IPR001841">
    <property type="entry name" value="Znf_RING"/>
</dbReference>
<accession>A0A088RWW0</accession>
<dbReference type="VEuPathDB" id="TriTrypDB:LPAL13_000020600"/>
<keyword evidence="4" id="KW-0479">Metal-binding</keyword>